<accession>A0A914ZWU8</accession>
<keyword evidence="2" id="KW-0479">Metal-binding</keyword>
<dbReference type="GO" id="GO:0005829">
    <property type="term" value="C:cytosol"/>
    <property type="evidence" value="ECO:0007669"/>
    <property type="project" value="TreeGrafter"/>
</dbReference>
<dbReference type="PANTHER" id="PTHR11271:SF48">
    <property type="entry name" value="AMIDOHYDROLASE-RELATED DOMAIN-CONTAINING PROTEIN"/>
    <property type="match status" value="1"/>
</dbReference>
<keyword evidence="4" id="KW-0862">Zinc</keyword>
<evidence type="ECO:0000313" key="6">
    <source>
        <dbReference type="Proteomes" id="UP000887569"/>
    </source>
</evidence>
<keyword evidence="6" id="KW-1185">Reference proteome</keyword>
<comment type="cofactor">
    <cofactor evidence="1">
        <name>Zn(2+)</name>
        <dbReference type="ChEBI" id="CHEBI:29105"/>
    </cofactor>
</comment>
<evidence type="ECO:0000256" key="1">
    <source>
        <dbReference type="ARBA" id="ARBA00001947"/>
    </source>
</evidence>
<dbReference type="Gene3D" id="2.30.40.10">
    <property type="entry name" value="Urease, subunit C, domain 1"/>
    <property type="match status" value="1"/>
</dbReference>
<dbReference type="InterPro" id="IPR051607">
    <property type="entry name" value="Metallo-dep_hydrolases"/>
</dbReference>
<dbReference type="PANTHER" id="PTHR11271">
    <property type="entry name" value="GUANINE DEAMINASE"/>
    <property type="match status" value="1"/>
</dbReference>
<dbReference type="Pfam" id="PF01979">
    <property type="entry name" value="Amidohydro_1"/>
    <property type="match status" value="1"/>
</dbReference>
<evidence type="ECO:0000256" key="4">
    <source>
        <dbReference type="ARBA" id="ARBA00022833"/>
    </source>
</evidence>
<evidence type="ECO:0000256" key="3">
    <source>
        <dbReference type="ARBA" id="ARBA00022801"/>
    </source>
</evidence>
<dbReference type="GO" id="GO:0019239">
    <property type="term" value="F:deaminase activity"/>
    <property type="evidence" value="ECO:0007669"/>
    <property type="project" value="TreeGrafter"/>
</dbReference>
<dbReference type="Proteomes" id="UP000887569">
    <property type="component" value="Unplaced"/>
</dbReference>
<dbReference type="WBParaSite" id="PgB23_g018_t01">
    <property type="protein sequence ID" value="PgB23_g018_t01"/>
    <property type="gene ID" value="PgB23_g018"/>
</dbReference>
<sequence length="504" mass="56528">MTNNLRCLNYYREYYFALRRSTDSEHNRHHQHVPRNVKVFAHVRSLHSESPLPPHCLRTTHEEREHLILIDNVSLCNDVMDVRGKTLTAALIWTGNTFEKAIQIRVDSDGTIVDIGKQILKHDEQLIDLGQKALIPGFVNAHSHAFHHHMRGRSHIGSATSENFWKWRDEMYSLVENINRQQLYEYSLATFKEMLSAGITTVGEFHYVHHGTKQFDLDSAILDAARDAQIRIVLIDTLYCRAGFGSEALANAQKRFISTTDELIASAEELDKSKHANQTIAVSAHSLRAVPLNDCIRLSEWATNNSKPLHIHIEEQPKEIVDCIDALHSSPSQLILDKISAATCLTAVHCTFTLTTTMEAFAQRGINVCVCPLTEGYLGDGIPNIVDESQICLGTDCNNRICMLEEMRWLAYCQHMKKNSRQACGLDARKLLRIATENGARSLGLEHTVGRFEVGMQLDFVAFDLSSPRIASIPTDELLDAIIFGAGNADIITSAVSARVVYSS</sequence>
<dbReference type="InterPro" id="IPR032466">
    <property type="entry name" value="Metal_Hydrolase"/>
</dbReference>
<dbReference type="SUPFAM" id="SSF51556">
    <property type="entry name" value="Metallo-dependent hydrolases"/>
    <property type="match status" value="1"/>
</dbReference>
<dbReference type="InterPro" id="IPR011059">
    <property type="entry name" value="Metal-dep_hydrolase_composite"/>
</dbReference>
<dbReference type="Gene3D" id="3.20.20.140">
    <property type="entry name" value="Metal-dependent hydrolases"/>
    <property type="match status" value="1"/>
</dbReference>
<reference evidence="7" key="1">
    <citation type="submission" date="2022-11" db="UniProtKB">
        <authorList>
            <consortium name="WormBaseParasite"/>
        </authorList>
    </citation>
    <scope>IDENTIFICATION</scope>
</reference>
<keyword evidence="3" id="KW-0378">Hydrolase</keyword>
<dbReference type="SUPFAM" id="SSF51338">
    <property type="entry name" value="Composite domain of metallo-dependent hydrolases"/>
    <property type="match status" value="2"/>
</dbReference>
<evidence type="ECO:0000259" key="5">
    <source>
        <dbReference type="Pfam" id="PF01979"/>
    </source>
</evidence>
<dbReference type="InterPro" id="IPR006680">
    <property type="entry name" value="Amidohydro-rel"/>
</dbReference>
<dbReference type="AlphaFoldDB" id="A0A914ZWU8"/>
<protein>
    <submittedName>
        <fullName evidence="7">Amidohydrolase-related domain-containing protein</fullName>
    </submittedName>
</protein>
<evidence type="ECO:0000313" key="7">
    <source>
        <dbReference type="WBParaSite" id="PgB23_g018_t01"/>
    </source>
</evidence>
<dbReference type="GO" id="GO:0046872">
    <property type="term" value="F:metal ion binding"/>
    <property type="evidence" value="ECO:0007669"/>
    <property type="project" value="UniProtKB-KW"/>
</dbReference>
<organism evidence="6 7">
    <name type="scientific">Parascaris univalens</name>
    <name type="common">Nematode worm</name>
    <dbReference type="NCBI Taxonomy" id="6257"/>
    <lineage>
        <taxon>Eukaryota</taxon>
        <taxon>Metazoa</taxon>
        <taxon>Ecdysozoa</taxon>
        <taxon>Nematoda</taxon>
        <taxon>Chromadorea</taxon>
        <taxon>Rhabditida</taxon>
        <taxon>Spirurina</taxon>
        <taxon>Ascaridomorpha</taxon>
        <taxon>Ascaridoidea</taxon>
        <taxon>Ascarididae</taxon>
        <taxon>Parascaris</taxon>
    </lineage>
</organism>
<name>A0A914ZWU8_PARUN</name>
<proteinExistence type="predicted"/>
<feature type="domain" description="Amidohydrolase-related" evidence="5">
    <location>
        <begin position="134"/>
        <end position="493"/>
    </location>
</feature>
<evidence type="ECO:0000256" key="2">
    <source>
        <dbReference type="ARBA" id="ARBA00022723"/>
    </source>
</evidence>